<accession>A0ABU3R171</accession>
<dbReference type="RefSeq" id="WP_315947035.1">
    <property type="nucleotide sequence ID" value="NZ_JAWCUA010000007.1"/>
</dbReference>
<keyword evidence="2 6" id="KW-0489">Methyltransferase</keyword>
<dbReference type="Proteomes" id="UP001257914">
    <property type="component" value="Unassembled WGS sequence"/>
</dbReference>
<dbReference type="PANTHER" id="PTHR47739:SF1">
    <property type="entry name" value="TRNA1(VAL) (ADENINE(37)-N6)-METHYLTRANSFERASE"/>
    <property type="match status" value="1"/>
</dbReference>
<dbReference type="EC" id="2.1.1.223" evidence="6"/>
<evidence type="ECO:0000256" key="3">
    <source>
        <dbReference type="ARBA" id="ARBA00022679"/>
    </source>
</evidence>
<evidence type="ECO:0000313" key="9">
    <source>
        <dbReference type="Proteomes" id="UP001257914"/>
    </source>
</evidence>
<evidence type="ECO:0000256" key="1">
    <source>
        <dbReference type="ARBA" id="ARBA00022490"/>
    </source>
</evidence>
<keyword evidence="4 6" id="KW-0949">S-adenosyl-L-methionine</keyword>
<dbReference type="GO" id="GO:0008168">
    <property type="term" value="F:methyltransferase activity"/>
    <property type="evidence" value="ECO:0007669"/>
    <property type="project" value="UniProtKB-KW"/>
</dbReference>
<dbReference type="InterPro" id="IPR029063">
    <property type="entry name" value="SAM-dependent_MTases_sf"/>
</dbReference>
<comment type="catalytic activity">
    <reaction evidence="6">
        <text>adenosine(37) in tRNA1(Val) + S-adenosyl-L-methionine = N(6)-methyladenosine(37) in tRNA1(Val) + S-adenosyl-L-homocysteine + H(+)</text>
        <dbReference type="Rhea" id="RHEA:43160"/>
        <dbReference type="Rhea" id="RHEA-COMP:10369"/>
        <dbReference type="Rhea" id="RHEA-COMP:10370"/>
        <dbReference type="ChEBI" id="CHEBI:15378"/>
        <dbReference type="ChEBI" id="CHEBI:57856"/>
        <dbReference type="ChEBI" id="CHEBI:59789"/>
        <dbReference type="ChEBI" id="CHEBI:74411"/>
        <dbReference type="ChEBI" id="CHEBI:74449"/>
        <dbReference type="EC" id="2.1.1.223"/>
    </reaction>
</comment>
<name>A0ABU3R171_9GAMM</name>
<evidence type="ECO:0000259" key="7">
    <source>
        <dbReference type="Pfam" id="PF05175"/>
    </source>
</evidence>
<protein>
    <recommendedName>
        <fullName evidence="6">tRNA1(Val) (adenine(37)-N6)-methyltransferase</fullName>
        <ecNumber evidence="6">2.1.1.223</ecNumber>
    </recommendedName>
    <alternativeName>
        <fullName evidence="6">tRNA m6A37 methyltransferase</fullName>
    </alternativeName>
</protein>
<dbReference type="Gene3D" id="3.40.50.150">
    <property type="entry name" value="Vaccinia Virus protein VP39"/>
    <property type="match status" value="1"/>
</dbReference>
<comment type="function">
    <text evidence="6">Specifically methylates the adenine in position 37 of tRNA(1)(Val) (anticodon cmo5UAC).</text>
</comment>
<dbReference type="InterPro" id="IPR007848">
    <property type="entry name" value="Small_mtfrase_dom"/>
</dbReference>
<dbReference type="SUPFAM" id="SSF53335">
    <property type="entry name" value="S-adenosyl-L-methionine-dependent methyltransferases"/>
    <property type="match status" value="1"/>
</dbReference>
<dbReference type="InterPro" id="IPR002052">
    <property type="entry name" value="DNA_methylase_N6_adenine_CS"/>
</dbReference>
<evidence type="ECO:0000256" key="6">
    <source>
        <dbReference type="HAMAP-Rule" id="MF_01872"/>
    </source>
</evidence>
<dbReference type="PANTHER" id="PTHR47739">
    <property type="entry name" value="TRNA1(VAL) (ADENINE(37)-N6)-METHYLTRANSFERASE"/>
    <property type="match status" value="1"/>
</dbReference>
<keyword evidence="3 6" id="KW-0808">Transferase</keyword>
<dbReference type="GO" id="GO:0032259">
    <property type="term" value="P:methylation"/>
    <property type="evidence" value="ECO:0007669"/>
    <property type="project" value="UniProtKB-KW"/>
</dbReference>
<evidence type="ECO:0000313" key="8">
    <source>
        <dbReference type="EMBL" id="MDU0113430.1"/>
    </source>
</evidence>
<organism evidence="8 9">
    <name type="scientific">Psychrosphaera aquimarina</name>
    <dbReference type="NCBI Taxonomy" id="2044854"/>
    <lineage>
        <taxon>Bacteria</taxon>
        <taxon>Pseudomonadati</taxon>
        <taxon>Pseudomonadota</taxon>
        <taxon>Gammaproteobacteria</taxon>
        <taxon>Alteromonadales</taxon>
        <taxon>Pseudoalteromonadaceae</taxon>
        <taxon>Psychrosphaera</taxon>
    </lineage>
</organism>
<evidence type="ECO:0000256" key="4">
    <source>
        <dbReference type="ARBA" id="ARBA00022691"/>
    </source>
</evidence>
<evidence type="ECO:0000256" key="2">
    <source>
        <dbReference type="ARBA" id="ARBA00022603"/>
    </source>
</evidence>
<dbReference type="HAMAP" id="MF_01872">
    <property type="entry name" value="tRNA_methyltr_YfiC"/>
    <property type="match status" value="1"/>
</dbReference>
<keyword evidence="5 6" id="KW-0819">tRNA processing</keyword>
<keyword evidence="1 6" id="KW-0963">Cytoplasm</keyword>
<comment type="caution">
    <text evidence="8">The sequence shown here is derived from an EMBL/GenBank/DDBJ whole genome shotgun (WGS) entry which is preliminary data.</text>
</comment>
<reference evidence="8 9" key="1">
    <citation type="submission" date="2023-10" db="EMBL/GenBank/DDBJ databases">
        <title>Psychrosphaera aquimaarina strain SW33 isolated from seawater.</title>
        <authorList>
            <person name="Bayburt H."/>
            <person name="Kim J.M."/>
            <person name="Choi B.J."/>
            <person name="Jeon C.O."/>
        </authorList>
    </citation>
    <scope>NUCLEOTIDE SEQUENCE [LARGE SCALE GENOMIC DNA]</scope>
    <source>
        <strain evidence="8 9">KCTC 52743</strain>
    </source>
</reference>
<dbReference type="CDD" id="cd02440">
    <property type="entry name" value="AdoMet_MTases"/>
    <property type="match status" value="1"/>
</dbReference>
<comment type="similarity">
    <text evidence="6">Belongs to the methyltransferase superfamily. tRNA (adenine-N(6)-)-methyltransferase family.</text>
</comment>
<dbReference type="Pfam" id="PF05175">
    <property type="entry name" value="MTS"/>
    <property type="match status" value="1"/>
</dbReference>
<comment type="subcellular location">
    <subcellularLocation>
        <location evidence="6">Cytoplasm</location>
    </subcellularLocation>
</comment>
<gene>
    <name evidence="8" type="ORF">RT723_10560</name>
</gene>
<dbReference type="PROSITE" id="PS00092">
    <property type="entry name" value="N6_MTASE"/>
    <property type="match status" value="1"/>
</dbReference>
<proteinExistence type="inferred from homology"/>
<evidence type="ECO:0000256" key="5">
    <source>
        <dbReference type="ARBA" id="ARBA00022694"/>
    </source>
</evidence>
<keyword evidence="9" id="KW-1185">Reference proteome</keyword>
<sequence>MRSPAPADFCFKQFSIWHQQCAMKVNTDGILLGAWAHIGHAKNILDIGTGTGLIALMLAQRSQRLMDIPNISALEIDLDAYQQAQFNVDQSPWASQVTVFHHDFLTWQHEQKIEKQCFDLLVSNPPYFEDSLLSASPNKNLARHTKHMGFEQLLQAADNLLSDEGEFNLILPIKQAELVIELALSLNMQLTRQTRVKTTPKKPISRLLFCLRKTTSPLSVMSNDLTIRDENNQYSAEYKALCKAFYVKM</sequence>
<dbReference type="InterPro" id="IPR022882">
    <property type="entry name" value="tRNA_adenine-N6_MeTrfase"/>
</dbReference>
<dbReference type="EMBL" id="JAWCUA010000007">
    <property type="protein sequence ID" value="MDU0113430.1"/>
    <property type="molecule type" value="Genomic_DNA"/>
</dbReference>
<dbReference type="InterPro" id="IPR050210">
    <property type="entry name" value="tRNA_Adenine-N(6)_MTase"/>
</dbReference>
<feature type="domain" description="Methyltransferase small" evidence="7">
    <location>
        <begin position="40"/>
        <end position="170"/>
    </location>
</feature>